<evidence type="ECO:0000313" key="2">
    <source>
        <dbReference type="Proteomes" id="UP000605970"/>
    </source>
</evidence>
<reference evidence="1" key="1">
    <citation type="journal article" date="2020" name="Ecol. Evol.">
        <title>Genome structure and content of the rice root-knot nematode (Meloidogyne graminicola).</title>
        <authorList>
            <person name="Phan N.T."/>
            <person name="Danchin E.G.J."/>
            <person name="Klopp C."/>
            <person name="Perfus-Barbeoch L."/>
            <person name="Kozlowski D.K."/>
            <person name="Koutsovoulos G.D."/>
            <person name="Lopez-Roques C."/>
            <person name="Bouchez O."/>
            <person name="Zahm M."/>
            <person name="Besnard G."/>
            <person name="Bellafiore S."/>
        </authorList>
    </citation>
    <scope>NUCLEOTIDE SEQUENCE</scope>
    <source>
        <strain evidence="1">VN-18</strain>
    </source>
</reference>
<organism evidence="1 2">
    <name type="scientific">Meloidogyne graminicola</name>
    <dbReference type="NCBI Taxonomy" id="189291"/>
    <lineage>
        <taxon>Eukaryota</taxon>
        <taxon>Metazoa</taxon>
        <taxon>Ecdysozoa</taxon>
        <taxon>Nematoda</taxon>
        <taxon>Chromadorea</taxon>
        <taxon>Rhabditida</taxon>
        <taxon>Tylenchina</taxon>
        <taxon>Tylenchomorpha</taxon>
        <taxon>Tylenchoidea</taxon>
        <taxon>Meloidogynidae</taxon>
        <taxon>Meloidogyninae</taxon>
        <taxon>Meloidogyne</taxon>
    </lineage>
</organism>
<protein>
    <submittedName>
        <fullName evidence="1">Uncharacterized protein</fullName>
    </submittedName>
</protein>
<dbReference type="EMBL" id="JABEBT010000071">
    <property type="protein sequence ID" value="KAF7633709.1"/>
    <property type="molecule type" value="Genomic_DNA"/>
</dbReference>
<name>A0A8S9ZK82_9BILA</name>
<dbReference type="AlphaFoldDB" id="A0A8S9ZK82"/>
<accession>A0A8S9ZK82</accession>
<comment type="caution">
    <text evidence="1">The sequence shown here is derived from an EMBL/GenBank/DDBJ whole genome shotgun (WGS) entry which is preliminary data.</text>
</comment>
<sequence length="85" mass="10191">MFVLLQLRHSSCWMFDNQHLHPFLSDFFVVHPSFQAYFHLFLIYLVDPLKAFLFLCYSLVETFLFPFQQTVCLRSSSHQFAHSQV</sequence>
<evidence type="ECO:0000313" key="1">
    <source>
        <dbReference type="EMBL" id="KAF7633709.1"/>
    </source>
</evidence>
<proteinExistence type="predicted"/>
<gene>
    <name evidence="1" type="ORF">Mgra_00006890</name>
</gene>
<dbReference type="Proteomes" id="UP000605970">
    <property type="component" value="Unassembled WGS sequence"/>
</dbReference>
<keyword evidence="2" id="KW-1185">Reference proteome</keyword>